<feature type="domain" description="APO" evidence="1">
    <location>
        <begin position="77"/>
        <end position="93"/>
    </location>
</feature>
<sequence length="93" mass="10548">MMYEFIDCLVRKTFPSESPIIGVIIHSAIMNLTDHIKLIVTIKLRLDFAKYPVYNNRQLSICNPCCTLKMTSCFDLSCSHCIEIVDGPGVHKV</sequence>
<proteinExistence type="predicted"/>
<keyword evidence="3" id="KW-1185">Reference proteome</keyword>
<dbReference type="GO" id="GO:0003723">
    <property type="term" value="F:RNA binding"/>
    <property type="evidence" value="ECO:0007669"/>
    <property type="project" value="InterPro"/>
</dbReference>
<organism evidence="2 3">
    <name type="scientific">Atta colombica</name>
    <dbReference type="NCBI Taxonomy" id="520822"/>
    <lineage>
        <taxon>Eukaryota</taxon>
        <taxon>Metazoa</taxon>
        <taxon>Ecdysozoa</taxon>
        <taxon>Arthropoda</taxon>
        <taxon>Hexapoda</taxon>
        <taxon>Insecta</taxon>
        <taxon>Pterygota</taxon>
        <taxon>Neoptera</taxon>
        <taxon>Endopterygota</taxon>
        <taxon>Hymenoptera</taxon>
        <taxon>Apocrita</taxon>
        <taxon>Aculeata</taxon>
        <taxon>Formicoidea</taxon>
        <taxon>Formicidae</taxon>
        <taxon>Myrmicinae</taxon>
        <taxon>Atta</taxon>
    </lineage>
</organism>
<dbReference type="InterPro" id="IPR023342">
    <property type="entry name" value="APO_dom"/>
</dbReference>
<dbReference type="Proteomes" id="UP000078540">
    <property type="component" value="Unassembled WGS sequence"/>
</dbReference>
<name>A0A151HZX8_9HYME</name>
<protein>
    <recommendedName>
        <fullName evidence="1">APO domain-containing protein</fullName>
    </recommendedName>
</protein>
<dbReference type="PROSITE" id="PS51499">
    <property type="entry name" value="APO"/>
    <property type="match status" value="1"/>
</dbReference>
<evidence type="ECO:0000259" key="1">
    <source>
        <dbReference type="PROSITE" id="PS51499"/>
    </source>
</evidence>
<evidence type="ECO:0000313" key="2">
    <source>
        <dbReference type="EMBL" id="KYM78857.1"/>
    </source>
</evidence>
<evidence type="ECO:0000313" key="3">
    <source>
        <dbReference type="Proteomes" id="UP000078540"/>
    </source>
</evidence>
<dbReference type="AlphaFoldDB" id="A0A151HZX8"/>
<dbReference type="EMBL" id="KQ976637">
    <property type="protein sequence ID" value="KYM78857.1"/>
    <property type="molecule type" value="Genomic_DNA"/>
</dbReference>
<reference evidence="2 3" key="1">
    <citation type="submission" date="2015-09" db="EMBL/GenBank/DDBJ databases">
        <title>Atta colombica WGS genome.</title>
        <authorList>
            <person name="Nygaard S."/>
            <person name="Hu H."/>
            <person name="Boomsma J."/>
            <person name="Zhang G."/>
        </authorList>
    </citation>
    <scope>NUCLEOTIDE SEQUENCE [LARGE SCALE GENOMIC DNA]</scope>
    <source>
        <strain evidence="2">Treedump-2</strain>
        <tissue evidence="2">Whole body</tissue>
    </source>
</reference>
<accession>A0A151HZX8</accession>
<gene>
    <name evidence="2" type="ORF">ALC53_10728</name>
</gene>